<feature type="domain" description="F-box" evidence="1">
    <location>
        <begin position="2"/>
        <end position="48"/>
    </location>
</feature>
<dbReference type="AlphaFoldDB" id="A0AAN7DQ39"/>
<evidence type="ECO:0000259" key="1">
    <source>
        <dbReference type="PROSITE" id="PS50181"/>
    </source>
</evidence>
<reference evidence="2 3" key="1">
    <citation type="submission" date="2022-11" db="EMBL/GenBank/DDBJ databases">
        <title>Mucor velutinosus strain NIH1002 WGS.</title>
        <authorList>
            <person name="Subramanian P."/>
            <person name="Mullikin J.C."/>
            <person name="Segre J.A."/>
            <person name="Zelazny A.M."/>
        </authorList>
    </citation>
    <scope>NUCLEOTIDE SEQUENCE [LARGE SCALE GENOMIC DNA]</scope>
    <source>
        <strain evidence="2 3">NIH1002</strain>
    </source>
</reference>
<dbReference type="InterPro" id="IPR036047">
    <property type="entry name" value="F-box-like_dom_sf"/>
</dbReference>
<dbReference type="Pfam" id="PF12937">
    <property type="entry name" value="F-box-like"/>
    <property type="match status" value="1"/>
</dbReference>
<organism evidence="2 3">
    <name type="scientific">Mucor velutinosus</name>
    <dbReference type="NCBI Taxonomy" id="708070"/>
    <lineage>
        <taxon>Eukaryota</taxon>
        <taxon>Fungi</taxon>
        <taxon>Fungi incertae sedis</taxon>
        <taxon>Mucoromycota</taxon>
        <taxon>Mucoromycotina</taxon>
        <taxon>Mucoromycetes</taxon>
        <taxon>Mucorales</taxon>
        <taxon>Mucorineae</taxon>
        <taxon>Mucoraceae</taxon>
        <taxon>Mucor</taxon>
    </lineage>
</organism>
<keyword evidence="3" id="KW-1185">Reference proteome</keyword>
<dbReference type="SUPFAM" id="SSF81383">
    <property type="entry name" value="F-box domain"/>
    <property type="match status" value="1"/>
</dbReference>
<dbReference type="Gene3D" id="1.20.1280.50">
    <property type="match status" value="1"/>
</dbReference>
<protein>
    <submittedName>
        <fullName evidence="2">RasGAP protein</fullName>
    </submittedName>
</protein>
<dbReference type="SMART" id="SM00256">
    <property type="entry name" value="FBOX"/>
    <property type="match status" value="1"/>
</dbReference>
<comment type="caution">
    <text evidence="2">The sequence shown here is derived from an EMBL/GenBank/DDBJ whole genome shotgun (WGS) entry which is preliminary data.</text>
</comment>
<dbReference type="InterPro" id="IPR001810">
    <property type="entry name" value="F-box_dom"/>
</dbReference>
<proteinExistence type="predicted"/>
<dbReference type="Proteomes" id="UP001304243">
    <property type="component" value="Unassembled WGS sequence"/>
</dbReference>
<dbReference type="PROSITE" id="PS50181">
    <property type="entry name" value="FBOX"/>
    <property type="match status" value="1"/>
</dbReference>
<gene>
    <name evidence="2" type="primary">gap1_3</name>
    <name evidence="2" type="ORF">ATC70_006618</name>
</gene>
<dbReference type="RefSeq" id="XP_064687404.1">
    <property type="nucleotide sequence ID" value="XM_064825890.1"/>
</dbReference>
<dbReference type="GeneID" id="89950304"/>
<accession>A0AAN7DQ39</accession>
<sequence length="396" mass="46047">MKASIQQLPAEVIINIFDQINDTKQLNQCRLVSKSWTSLAEKSMYKTLHLYLWNDSRLERLNHHLKQKPERYQLIQSIRITDPYFNAFSERLFREFLHLAMTPSIRILDGVWKQEYITALLECIENSSLKFEKLKQLPYSVHHDSIYMHLMGHFRNSLQTASCNITGKTSPIHQRIIRDSIKEFKHLTTLSIQDYQGFQSVQEMDNFLQKCDQIKNLEFIINQSTNYTDMDMDALNQWLTSGSVQQADSVKYLKIAYMKGPDGNKCRSFGPDWVNYLAFKCPNVDTLSIKNITLRYSHMALPVFENVKVFNLDDWKFYCAQDLDYFIGRVKSDSNSVTIRYTKSTGVNLSEICSVSATKDRNSSMTRFTIDVNPETPSNTAIVLSCFKNLNYTCNI</sequence>
<name>A0AAN7DQ39_9FUNG</name>
<dbReference type="SUPFAM" id="SSF52047">
    <property type="entry name" value="RNI-like"/>
    <property type="match status" value="1"/>
</dbReference>
<evidence type="ECO:0000313" key="2">
    <source>
        <dbReference type="EMBL" id="KAK4520738.1"/>
    </source>
</evidence>
<dbReference type="EMBL" id="JASEJX010000009">
    <property type="protein sequence ID" value="KAK4520738.1"/>
    <property type="molecule type" value="Genomic_DNA"/>
</dbReference>
<evidence type="ECO:0000313" key="3">
    <source>
        <dbReference type="Proteomes" id="UP001304243"/>
    </source>
</evidence>